<proteinExistence type="predicted"/>
<feature type="compositionally biased region" description="Pro residues" evidence="1">
    <location>
        <begin position="78"/>
        <end position="96"/>
    </location>
</feature>
<gene>
    <name evidence="3" type="ORF">IW254_002008</name>
</gene>
<reference evidence="3" key="1">
    <citation type="submission" date="2020-11" db="EMBL/GenBank/DDBJ databases">
        <title>Sequencing the genomes of 1000 actinobacteria strains.</title>
        <authorList>
            <person name="Klenk H.-P."/>
        </authorList>
    </citation>
    <scope>NUCLEOTIDE SEQUENCE</scope>
    <source>
        <strain evidence="3">DSM 45632</strain>
    </source>
</reference>
<evidence type="ECO:0000313" key="4">
    <source>
        <dbReference type="Proteomes" id="UP000658613"/>
    </source>
</evidence>
<keyword evidence="4" id="KW-1185">Reference proteome</keyword>
<name>A0A931DWW4_9CORY</name>
<feature type="compositionally biased region" description="Low complexity" evidence="1">
    <location>
        <begin position="104"/>
        <end position="114"/>
    </location>
</feature>
<dbReference type="AlphaFoldDB" id="A0A931DWW4"/>
<evidence type="ECO:0000259" key="2">
    <source>
        <dbReference type="Pfam" id="PF01926"/>
    </source>
</evidence>
<feature type="compositionally biased region" description="Pro residues" evidence="1">
    <location>
        <begin position="36"/>
        <end position="54"/>
    </location>
</feature>
<dbReference type="Gene3D" id="3.40.50.300">
    <property type="entry name" value="P-loop containing nucleotide triphosphate hydrolases"/>
    <property type="match status" value="1"/>
</dbReference>
<dbReference type="InterPro" id="IPR022812">
    <property type="entry name" value="Dynamin"/>
</dbReference>
<evidence type="ECO:0000313" key="3">
    <source>
        <dbReference type="EMBL" id="MBG6123039.1"/>
    </source>
</evidence>
<organism evidence="3 4">
    <name type="scientific">Corynebacterium aquatimens</name>
    <dbReference type="NCBI Taxonomy" id="1190508"/>
    <lineage>
        <taxon>Bacteria</taxon>
        <taxon>Bacillati</taxon>
        <taxon>Actinomycetota</taxon>
        <taxon>Actinomycetes</taxon>
        <taxon>Mycobacteriales</taxon>
        <taxon>Corynebacteriaceae</taxon>
        <taxon>Corynebacterium</taxon>
    </lineage>
</organism>
<sequence length="590" mass="64891">MSFPWNNPGRRPAPGHHTGPYPAQQPPRTPGNSPRPQQPYPNTQPPYGQPPRHPQQPVQQPAQQQPYPQQPAHQPSPNTQPPYGQPPQAPPQPQQPPHREREQPQQPQQPQHEPSMTQVRRGRIIDAVLRGLAPLAMLSPELRARADELRARLDAQPRIVIVGRIKSGKSTLLNAFVGAPVAETAALEATNVVTVYQYGAPDRAEAVLKDGRRIPITTRRGEVTNLPVPAVEIAYVNRWMPIAAIKDYSLIDTPGLATLTSANEAATRSALLEGYEQTRQASVDADAALFLFDAVPREDEVQFISQLGFTSLNTLGLLSRADSFEDGPLGEVDPIEAAREHAGVLQKRLHGYIDKVYPVAGLLAQTARTGTITENFARQLAIQAEKSDVEILEAVLGPDEDAAMQVGYLVDTVGEYGLFRGREHAAEGAAALTDWLLERSGVIELQRFISTDIARFAVLHRSASVLRDIGRLAFEFPQYQQEIRRSFSYLNSAPELLDVALMSSLKSLVHAGSTGPMKDEITQLLIGERPADRLGLPPEASPWDLINTIREKRSNLHAMGLSLLDPAEEEALIVIDRAYNELESYAQSLT</sequence>
<dbReference type="PRINTS" id="PR00195">
    <property type="entry name" value="DYNAMIN"/>
</dbReference>
<comment type="caution">
    <text evidence="3">The sequence shown here is derived from an EMBL/GenBank/DDBJ whole genome shotgun (WGS) entry which is preliminary data.</text>
</comment>
<evidence type="ECO:0000256" key="1">
    <source>
        <dbReference type="SAM" id="MobiDB-lite"/>
    </source>
</evidence>
<dbReference type="InterPro" id="IPR006073">
    <property type="entry name" value="GTP-bd"/>
</dbReference>
<dbReference type="RefSeq" id="WP_196825330.1">
    <property type="nucleotide sequence ID" value="NZ_CP046980.1"/>
</dbReference>
<protein>
    <recommendedName>
        <fullName evidence="2">G domain-containing protein</fullName>
    </recommendedName>
</protein>
<dbReference type="Pfam" id="PF01926">
    <property type="entry name" value="MMR_HSR1"/>
    <property type="match status" value="1"/>
</dbReference>
<accession>A0A931DWW4</accession>
<dbReference type="Proteomes" id="UP000658613">
    <property type="component" value="Unassembled WGS sequence"/>
</dbReference>
<dbReference type="GO" id="GO:0005525">
    <property type="term" value="F:GTP binding"/>
    <property type="evidence" value="ECO:0007669"/>
    <property type="project" value="InterPro"/>
</dbReference>
<dbReference type="EMBL" id="JADOUE010000001">
    <property type="protein sequence ID" value="MBG6123039.1"/>
    <property type="molecule type" value="Genomic_DNA"/>
</dbReference>
<feature type="region of interest" description="Disordered" evidence="1">
    <location>
        <begin position="1"/>
        <end position="119"/>
    </location>
</feature>
<feature type="domain" description="G" evidence="2">
    <location>
        <begin position="158"/>
        <end position="299"/>
    </location>
</feature>
<dbReference type="SUPFAM" id="SSF52540">
    <property type="entry name" value="P-loop containing nucleoside triphosphate hydrolases"/>
    <property type="match status" value="1"/>
</dbReference>
<dbReference type="InterPro" id="IPR027417">
    <property type="entry name" value="P-loop_NTPase"/>
</dbReference>
<feature type="compositionally biased region" description="Low complexity" evidence="1">
    <location>
        <begin position="55"/>
        <end position="77"/>
    </location>
</feature>